<proteinExistence type="predicted"/>
<evidence type="ECO:0000313" key="3">
    <source>
        <dbReference type="Proteomes" id="UP000039324"/>
    </source>
</evidence>
<organism evidence="1 3">
    <name type="scientific">Plasmodiophora brassicae</name>
    <name type="common">Clubroot disease agent</name>
    <dbReference type="NCBI Taxonomy" id="37360"/>
    <lineage>
        <taxon>Eukaryota</taxon>
        <taxon>Sar</taxon>
        <taxon>Rhizaria</taxon>
        <taxon>Endomyxa</taxon>
        <taxon>Phytomyxea</taxon>
        <taxon>Plasmodiophorida</taxon>
        <taxon>Plasmodiophoridae</taxon>
        <taxon>Plasmodiophora</taxon>
    </lineage>
</organism>
<evidence type="ECO:0000313" key="2">
    <source>
        <dbReference type="EMBL" id="SPR01367.1"/>
    </source>
</evidence>
<accession>A0A0G4J199</accession>
<dbReference type="EMBL" id="OVEO01000017">
    <property type="protein sequence ID" value="SPR01367.1"/>
    <property type="molecule type" value="Genomic_DNA"/>
</dbReference>
<geneLocation type="mitochondrion" evidence="2"/>
<reference evidence="1 3" key="1">
    <citation type="submission" date="2015-02" db="EMBL/GenBank/DDBJ databases">
        <authorList>
            <person name="Chooi Y.-H."/>
        </authorList>
    </citation>
    <scope>NUCLEOTIDE SEQUENCE [LARGE SCALE GENOMIC DNA]</scope>
    <source>
        <strain evidence="1">E3</strain>
    </source>
</reference>
<keyword evidence="3" id="KW-1185">Reference proteome</keyword>
<dbReference type="Proteomes" id="UP000039324">
    <property type="component" value="Unassembled WGS sequence"/>
</dbReference>
<reference evidence="2 4" key="2">
    <citation type="submission" date="2018-03" db="EMBL/GenBank/DDBJ databases">
        <authorList>
            <person name="Fogelqvist J."/>
        </authorList>
    </citation>
    <scope>NUCLEOTIDE SEQUENCE [LARGE SCALE GENOMIC DNA]</scope>
</reference>
<sequence length="238" mass="27080">MRALTALRRRALLPCALQRPYPRRVVAVARRPYTRTVDVRPVERAGPCRTLLPLSVMPHNYVYLVDSTLIIGYARDEFPGWRAWAEEHVRNGRTFYVLPPIVPVATVHGPELPDGFVALQMADEASLAGLQDKSIAVFRDVVAELDLKGRTMSRMEAFTRFYATARAYVEACDRSQIASQDLELRRVIFLTSNFGAASRLMSNRAKVNTLEMILSRYDIAGLLKLRYVSNQHSWHDFN</sequence>
<protein>
    <submittedName>
        <fullName evidence="1">Uncharacterized protein</fullName>
    </submittedName>
</protein>
<gene>
    <name evidence="1" type="ORF">PBRA_001946</name>
    <name evidence="2" type="ORF">PLBR_LOCUS8582</name>
</gene>
<dbReference type="AlphaFoldDB" id="A0A0G4J199"/>
<evidence type="ECO:0000313" key="1">
    <source>
        <dbReference type="EMBL" id="CEP01340.1"/>
    </source>
</evidence>
<evidence type="ECO:0000313" key="4">
    <source>
        <dbReference type="Proteomes" id="UP000290189"/>
    </source>
</evidence>
<name>A0A0G4J199_PLABS</name>
<dbReference type="Proteomes" id="UP000290189">
    <property type="component" value="Unassembled WGS sequence"/>
</dbReference>
<keyword evidence="2" id="KW-0496">Mitochondrion</keyword>
<dbReference type="EMBL" id="CDSF01000112">
    <property type="protein sequence ID" value="CEP01340.1"/>
    <property type="molecule type" value="Genomic_DNA"/>
</dbReference>